<keyword evidence="2" id="KW-0472">Membrane</keyword>
<dbReference type="Proteomes" id="UP000007799">
    <property type="component" value="Unassembled WGS sequence"/>
</dbReference>
<dbReference type="OMA" id="NDHYAIN"/>
<dbReference type="EMBL" id="GL832959">
    <property type="protein sequence ID" value="EGD81430.1"/>
    <property type="molecule type" value="Genomic_DNA"/>
</dbReference>
<dbReference type="GeneID" id="16077226"/>
<sequence>MVVLPQRRSRMPTCAALAVLALVMVQMASSASAALYLGDSTDFDESALRYLPQGNMWQTFTAGWTSELGQVSVYLGTEDHCVESTATLYVAEGTPSSFQAVKNNAIGQPITITTTCDDDVVCVDKEPSKQCASWQRFLLETPITLQRDATYAFAIEVEPSDYNLLPVIGVSPSSKNHGGASSLAVSPLYKTRYAQYTFQTYVTNSNPGSANLDEQTVSSTESPDATNVGDSSNDSRNNKSGVGVAGIVVPVVLVIVVVVAIAFVVVQRRRWAKEKVIDGSQLYVIGPDEEEGAERNSLTGGAQDSSRPFGRHPINVRSAHQHGHEDRGRWADQSWAYGTYTRRLPSLPTETQC</sequence>
<feature type="transmembrane region" description="Helical" evidence="2">
    <location>
        <begin position="242"/>
        <end position="266"/>
    </location>
</feature>
<evidence type="ECO:0000313" key="4">
    <source>
        <dbReference type="EMBL" id="EGD81430.1"/>
    </source>
</evidence>
<evidence type="ECO:0000256" key="3">
    <source>
        <dbReference type="SAM" id="SignalP"/>
    </source>
</evidence>
<dbReference type="RefSeq" id="XP_004996634.1">
    <property type="nucleotide sequence ID" value="XM_004996577.1"/>
</dbReference>
<keyword evidence="5" id="KW-1185">Reference proteome</keyword>
<dbReference type="AlphaFoldDB" id="F2U1C8"/>
<name>F2U1C8_SALR5</name>
<feature type="chain" id="PRO_5003290170" evidence="3">
    <location>
        <begin position="34"/>
        <end position="353"/>
    </location>
</feature>
<feature type="region of interest" description="Disordered" evidence="1">
    <location>
        <begin position="288"/>
        <end position="313"/>
    </location>
</feature>
<dbReference type="KEGG" id="sre:PTSG_02151"/>
<evidence type="ECO:0000313" key="5">
    <source>
        <dbReference type="Proteomes" id="UP000007799"/>
    </source>
</evidence>
<dbReference type="InParanoid" id="F2U1C8"/>
<protein>
    <submittedName>
        <fullName evidence="4">Uncharacterized protein</fullName>
    </submittedName>
</protein>
<dbReference type="OrthoDB" id="10648037at2759"/>
<evidence type="ECO:0000256" key="2">
    <source>
        <dbReference type="SAM" id="Phobius"/>
    </source>
</evidence>
<accession>F2U1C8</accession>
<feature type="signal peptide" evidence="3">
    <location>
        <begin position="1"/>
        <end position="33"/>
    </location>
</feature>
<evidence type="ECO:0000256" key="1">
    <source>
        <dbReference type="SAM" id="MobiDB-lite"/>
    </source>
</evidence>
<keyword evidence="2" id="KW-0812">Transmembrane</keyword>
<keyword evidence="3" id="KW-0732">Signal</keyword>
<gene>
    <name evidence="4" type="ORF">PTSG_02151</name>
</gene>
<keyword evidence="2" id="KW-1133">Transmembrane helix</keyword>
<feature type="compositionally biased region" description="Polar residues" evidence="1">
    <location>
        <begin position="296"/>
        <end position="306"/>
    </location>
</feature>
<reference evidence="4" key="1">
    <citation type="submission" date="2009-08" db="EMBL/GenBank/DDBJ databases">
        <title>Annotation of Salpingoeca rosetta.</title>
        <authorList>
            <consortium name="The Broad Institute Genome Sequencing Platform"/>
            <person name="Russ C."/>
            <person name="Cuomo C."/>
            <person name="Burger G."/>
            <person name="Gray M.W."/>
            <person name="Holland P.W.H."/>
            <person name="King N."/>
            <person name="Lang F.B.F."/>
            <person name="Roger A.J."/>
            <person name="Ruiz-Trillo I."/>
            <person name="Young S.K."/>
            <person name="Zeng Q."/>
            <person name="Gargeya S."/>
            <person name="Alvarado L."/>
            <person name="Berlin A."/>
            <person name="Chapman S.B."/>
            <person name="Chen Z."/>
            <person name="Freedman E."/>
            <person name="Gellesch M."/>
            <person name="Goldberg J."/>
            <person name="Griggs A."/>
            <person name="Gujja S."/>
            <person name="Heilman E."/>
            <person name="Heiman D."/>
            <person name="Howarth C."/>
            <person name="Mehta T."/>
            <person name="Neiman D."/>
            <person name="Pearson M."/>
            <person name="Roberts A."/>
            <person name="Saif S."/>
            <person name="Shea T."/>
            <person name="Shenoy N."/>
            <person name="Sisk P."/>
            <person name="Stolte C."/>
            <person name="Sykes S."/>
            <person name="White J."/>
            <person name="Yandava C."/>
            <person name="Haas B."/>
            <person name="Nusbaum C."/>
            <person name="Birren B."/>
        </authorList>
    </citation>
    <scope>NUCLEOTIDE SEQUENCE</scope>
    <source>
        <strain evidence="4">ATCC 50818</strain>
    </source>
</reference>
<proteinExistence type="predicted"/>
<organism evidence="4 5">
    <name type="scientific">Salpingoeca rosetta (strain ATCC 50818 / BSB-021)</name>
    <dbReference type="NCBI Taxonomy" id="946362"/>
    <lineage>
        <taxon>Eukaryota</taxon>
        <taxon>Choanoflagellata</taxon>
        <taxon>Craspedida</taxon>
        <taxon>Salpingoecidae</taxon>
        <taxon>Salpingoeca</taxon>
    </lineage>
</organism>
<feature type="region of interest" description="Disordered" evidence="1">
    <location>
        <begin position="205"/>
        <end position="237"/>
    </location>
</feature>